<accession>Q8U970</accession>
<dbReference type="EMBL" id="AE007870">
    <property type="protein sequence ID" value="AAL44668.2"/>
    <property type="molecule type" value="Genomic_DNA"/>
</dbReference>
<dbReference type="EnsemblBacteria" id="AAL44668">
    <property type="protein sequence ID" value="AAL44668"/>
    <property type="gene ID" value="Atu3858"/>
</dbReference>
<reference evidence="2 3" key="2">
    <citation type="journal article" date="2001" name="Science">
        <title>Genome sequence of the plant pathogen and biotechnology agent Agrobacterium tumefaciens C58.</title>
        <authorList>
            <person name="Goodner B."/>
            <person name="Hinkle G."/>
            <person name="Gattung S."/>
            <person name="Miller N."/>
            <person name="Blanchard M."/>
            <person name="Qurollo B."/>
            <person name="Goldman B.S."/>
            <person name="Cao Y."/>
            <person name="Askenazi M."/>
            <person name="Halling C."/>
            <person name="Mullin L."/>
            <person name="Houmiel K."/>
            <person name="Gordon J."/>
            <person name="Vaudin M."/>
            <person name="Iartchouk O."/>
            <person name="Epp A."/>
            <person name="Liu F."/>
            <person name="Wollam C."/>
            <person name="Allinger M."/>
            <person name="Doughty D."/>
            <person name="Scott C."/>
            <person name="Lappas C."/>
            <person name="Markelz B."/>
            <person name="Flanagan C."/>
            <person name="Crowell C."/>
            <person name="Gurson J."/>
            <person name="Lomo C."/>
            <person name="Sear C."/>
            <person name="Strub G."/>
            <person name="Cielo C."/>
            <person name="Slater S."/>
        </authorList>
    </citation>
    <scope>NUCLEOTIDE SEQUENCE [LARGE SCALE GENOMIC DNA]</scope>
    <source>
        <strain evidence="3">C58 / ATCC 33970</strain>
    </source>
</reference>
<dbReference type="KEGG" id="atu:Atu3858"/>
<feature type="region of interest" description="Disordered" evidence="1">
    <location>
        <begin position="1"/>
        <end position="26"/>
    </location>
</feature>
<feature type="compositionally biased region" description="Low complexity" evidence="1">
    <location>
        <begin position="17"/>
        <end position="26"/>
    </location>
</feature>
<dbReference type="Proteomes" id="UP000000813">
    <property type="component" value="Chromosome linear"/>
</dbReference>
<evidence type="ECO:0000313" key="2">
    <source>
        <dbReference type="EMBL" id="AAL44668.2"/>
    </source>
</evidence>
<reference evidence="2 3" key="1">
    <citation type="journal article" date="2001" name="Science">
        <title>The genome of the natural genetic engineer Agrobacterium tumefaciens C58.</title>
        <authorList>
            <person name="Wood D.W."/>
            <person name="Setubal J.C."/>
            <person name="Kaul R."/>
            <person name="Monks D.E."/>
            <person name="Kitajima J.P."/>
            <person name="Okura V.K."/>
            <person name="Zhou Y."/>
            <person name="Chen L."/>
            <person name="Wood G.E."/>
            <person name="Almeida N.F.Jr."/>
            <person name="Woo L."/>
            <person name="Chen Y."/>
            <person name="Paulsen I.T."/>
            <person name="Eisen J.A."/>
            <person name="Karp P.D."/>
            <person name="Bovee D.Sr."/>
            <person name="Chapman P."/>
            <person name="Clendenning J."/>
            <person name="Deatherage G."/>
            <person name="Gillet W."/>
            <person name="Grant C."/>
            <person name="Kutyavin T."/>
            <person name="Levy R."/>
            <person name="Li M.J."/>
            <person name="McClelland E."/>
            <person name="Palmieri A."/>
            <person name="Raymond C."/>
            <person name="Rouse G."/>
            <person name="Saenphimmachak C."/>
            <person name="Wu Z."/>
            <person name="Romero P."/>
            <person name="Gordon D."/>
            <person name="Zhang S."/>
            <person name="Yoo H."/>
            <person name="Tao Y."/>
            <person name="Biddle P."/>
            <person name="Jung M."/>
            <person name="Krespan W."/>
            <person name="Perry M."/>
            <person name="Gordon-Kamm B."/>
            <person name="Liao L."/>
            <person name="Kim S."/>
            <person name="Hendrick C."/>
            <person name="Zhao Z.Y."/>
            <person name="Dolan M."/>
            <person name="Chumley F."/>
            <person name="Tingey S.V."/>
            <person name="Tomb J.F."/>
            <person name="Gordon M.P."/>
            <person name="Olson M.V."/>
            <person name="Nester E.W."/>
        </authorList>
    </citation>
    <scope>NUCLEOTIDE SEQUENCE [LARGE SCALE GENOMIC DNA]</scope>
    <source>
        <strain evidence="3">C58 / ATCC 33970</strain>
    </source>
</reference>
<keyword evidence="3" id="KW-1185">Reference proteome</keyword>
<proteinExistence type="predicted"/>
<gene>
    <name evidence="2" type="ordered locus">Atu3858</name>
</gene>
<evidence type="ECO:0000256" key="1">
    <source>
        <dbReference type="SAM" id="MobiDB-lite"/>
    </source>
</evidence>
<sequence length="126" mass="13632">MLVRSDSHPNTPPPLPLGVGPSLTPTEPTNARFSGVGFNAFSRRRSASARRIMVRCPSLATVMAPPLIKRYKCDLDTPMYFAAVATDIAAGKLSIGISTSEYAAEDIAAPLNVKYKNHCKINVLRM</sequence>
<dbReference type="STRING" id="176299.Atu3858"/>
<organism evidence="2 3">
    <name type="scientific">Agrobacterium fabrum (strain C58 / ATCC 33970)</name>
    <name type="common">Agrobacterium tumefaciens (strain C58)</name>
    <dbReference type="NCBI Taxonomy" id="176299"/>
    <lineage>
        <taxon>Bacteria</taxon>
        <taxon>Pseudomonadati</taxon>
        <taxon>Pseudomonadota</taxon>
        <taxon>Alphaproteobacteria</taxon>
        <taxon>Hyphomicrobiales</taxon>
        <taxon>Rhizobiaceae</taxon>
        <taxon>Rhizobium/Agrobacterium group</taxon>
        <taxon>Agrobacterium</taxon>
        <taxon>Agrobacterium tumefaciens complex</taxon>
    </lineage>
</organism>
<protein>
    <submittedName>
        <fullName evidence="2">Uncharacterized protein</fullName>
    </submittedName>
</protein>
<name>Q8U970_AGRFC</name>
<dbReference type="HOGENOM" id="CLU_1976852_0_0_5"/>
<evidence type="ECO:0000313" key="3">
    <source>
        <dbReference type="Proteomes" id="UP000000813"/>
    </source>
</evidence>
<dbReference type="AlphaFoldDB" id="Q8U970"/>